<accession>A0A2M8KGW5</accession>
<gene>
    <name evidence="1" type="ORF">COU84_02015</name>
</gene>
<dbReference type="EMBL" id="PFDZ01000045">
    <property type="protein sequence ID" value="PJE59166.1"/>
    <property type="molecule type" value="Genomic_DNA"/>
</dbReference>
<organism evidence="1 2">
    <name type="scientific">Candidatus Portnoybacteria bacterium CG10_big_fil_rev_8_21_14_0_10_43_39</name>
    <dbReference type="NCBI Taxonomy" id="1974815"/>
    <lineage>
        <taxon>Bacteria</taxon>
        <taxon>Candidatus Portnoyibacteriota</taxon>
    </lineage>
</organism>
<name>A0A2M8KGW5_9BACT</name>
<proteinExistence type="predicted"/>
<protein>
    <submittedName>
        <fullName evidence="1">Uncharacterized protein</fullName>
    </submittedName>
</protein>
<dbReference type="Proteomes" id="UP000231255">
    <property type="component" value="Unassembled WGS sequence"/>
</dbReference>
<dbReference type="AlphaFoldDB" id="A0A2M8KGW5"/>
<comment type="caution">
    <text evidence="1">The sequence shown here is derived from an EMBL/GenBank/DDBJ whole genome shotgun (WGS) entry which is preliminary data.</text>
</comment>
<evidence type="ECO:0000313" key="2">
    <source>
        <dbReference type="Proteomes" id="UP000231255"/>
    </source>
</evidence>
<evidence type="ECO:0000313" key="1">
    <source>
        <dbReference type="EMBL" id="PJE59166.1"/>
    </source>
</evidence>
<reference evidence="2" key="1">
    <citation type="submission" date="2017-09" db="EMBL/GenBank/DDBJ databases">
        <title>Depth-based differentiation of microbial function through sediment-hosted aquifers and enrichment of novel symbionts in the deep terrestrial subsurface.</title>
        <authorList>
            <person name="Probst A.J."/>
            <person name="Ladd B."/>
            <person name="Jarett J.K."/>
            <person name="Geller-Mcgrath D.E."/>
            <person name="Sieber C.M.K."/>
            <person name="Emerson J.B."/>
            <person name="Anantharaman K."/>
            <person name="Thomas B.C."/>
            <person name="Malmstrom R."/>
            <person name="Stieglmeier M."/>
            <person name="Klingl A."/>
            <person name="Woyke T."/>
            <person name="Ryan C.M."/>
            <person name="Banfield J.F."/>
        </authorList>
    </citation>
    <scope>NUCLEOTIDE SEQUENCE [LARGE SCALE GENOMIC DNA]</scope>
</reference>
<sequence length="65" mass="7768">MSKISKKKNRKLSRKWTNCLTCLLRAREFHPKNIKPKNQNCSTKNWILSRKSEILNKREIIGSNR</sequence>